<sequence>MCLAVPSKIVEIKESLATVDVDGVRREASLLLLEDVSIGDYVIIHAGFAISKVDEDVARQALVDMRNMLDAAGDMSDKTV</sequence>
<evidence type="ECO:0000313" key="2">
    <source>
        <dbReference type="EMBL" id="SMC37674.1"/>
    </source>
</evidence>
<dbReference type="EMBL" id="FWXY01000001">
    <property type="protein sequence ID" value="SMC37674.1"/>
    <property type="molecule type" value="Genomic_DNA"/>
</dbReference>
<dbReference type="PANTHER" id="PTHR35177">
    <property type="entry name" value="HYDROGENASE MATURATION FACTOR HYBG"/>
    <property type="match status" value="1"/>
</dbReference>
<name>A0A1W1YNE8_9BACT</name>
<dbReference type="PROSITE" id="PS01097">
    <property type="entry name" value="HUPF_HYPC"/>
    <property type="match status" value="1"/>
</dbReference>
<dbReference type="GO" id="GO:0005506">
    <property type="term" value="F:iron ion binding"/>
    <property type="evidence" value="ECO:0007669"/>
    <property type="project" value="TreeGrafter"/>
</dbReference>
<dbReference type="Gene3D" id="2.30.30.140">
    <property type="match status" value="1"/>
</dbReference>
<keyword evidence="3" id="KW-1185">Reference proteome</keyword>
<dbReference type="PRINTS" id="PR00445">
    <property type="entry name" value="HUPFHYPC"/>
</dbReference>
<dbReference type="FunFam" id="2.30.30.140:FF:000022">
    <property type="entry name" value="Hydrogenase assembly chaperone HybG"/>
    <property type="match status" value="1"/>
</dbReference>
<protein>
    <submittedName>
        <fullName evidence="2">Hydrogenase maturation protein HypC</fullName>
    </submittedName>
</protein>
<dbReference type="SUPFAM" id="SSF159127">
    <property type="entry name" value="HupF/HypC-like"/>
    <property type="match status" value="1"/>
</dbReference>
<accession>A0A1W1YNE8</accession>
<dbReference type="GO" id="GO:0051604">
    <property type="term" value="P:protein maturation"/>
    <property type="evidence" value="ECO:0007669"/>
    <property type="project" value="TreeGrafter"/>
</dbReference>
<dbReference type="NCBIfam" id="TIGR00074">
    <property type="entry name" value="hypC_hupF"/>
    <property type="match status" value="1"/>
</dbReference>
<gene>
    <name evidence="2" type="ORF">SAMN02746065_101215</name>
</gene>
<dbReference type="GO" id="GO:1902670">
    <property type="term" value="F:carbon dioxide binding"/>
    <property type="evidence" value="ECO:0007669"/>
    <property type="project" value="TreeGrafter"/>
</dbReference>
<dbReference type="Proteomes" id="UP000192418">
    <property type="component" value="Unassembled WGS sequence"/>
</dbReference>
<reference evidence="2 3" key="1">
    <citation type="submission" date="2017-04" db="EMBL/GenBank/DDBJ databases">
        <authorList>
            <person name="Afonso C.L."/>
            <person name="Miller P.J."/>
            <person name="Scott M.A."/>
            <person name="Spackman E."/>
            <person name="Goraichik I."/>
            <person name="Dimitrov K.M."/>
            <person name="Suarez D.L."/>
            <person name="Swayne D.E."/>
        </authorList>
    </citation>
    <scope>NUCLEOTIDE SEQUENCE [LARGE SCALE GENOMIC DNA]</scope>
    <source>
        <strain evidence="2 3">DSM 3385</strain>
    </source>
</reference>
<dbReference type="RefSeq" id="WP_084066525.1">
    <property type="nucleotide sequence ID" value="NZ_FWXY01000001.1"/>
</dbReference>
<proteinExistence type="inferred from homology"/>
<evidence type="ECO:0000256" key="1">
    <source>
        <dbReference type="ARBA" id="ARBA00006018"/>
    </source>
</evidence>
<dbReference type="AlphaFoldDB" id="A0A1W1YNE8"/>
<dbReference type="Pfam" id="PF01455">
    <property type="entry name" value="HupF_HypC"/>
    <property type="match status" value="1"/>
</dbReference>
<dbReference type="OrthoDB" id="9806017at2"/>
<dbReference type="PANTHER" id="PTHR35177:SF2">
    <property type="entry name" value="HYDROGENASE MATURATION FACTOR HYBG"/>
    <property type="match status" value="1"/>
</dbReference>
<dbReference type="InterPro" id="IPR001109">
    <property type="entry name" value="Hydrogenase_HupF/HypC"/>
</dbReference>
<comment type="similarity">
    <text evidence="1">Belongs to the HupF/HypC family.</text>
</comment>
<organism evidence="2 3">
    <name type="scientific">Desulfocicer vacuolatum DSM 3385</name>
    <dbReference type="NCBI Taxonomy" id="1121400"/>
    <lineage>
        <taxon>Bacteria</taxon>
        <taxon>Pseudomonadati</taxon>
        <taxon>Thermodesulfobacteriota</taxon>
        <taxon>Desulfobacteria</taxon>
        <taxon>Desulfobacterales</taxon>
        <taxon>Desulfobacteraceae</taxon>
        <taxon>Desulfocicer</taxon>
    </lineage>
</organism>
<dbReference type="InterPro" id="IPR019812">
    <property type="entry name" value="Hydgase_assmbl_chp_CS"/>
</dbReference>
<evidence type="ECO:0000313" key="3">
    <source>
        <dbReference type="Proteomes" id="UP000192418"/>
    </source>
</evidence>
<dbReference type="STRING" id="1121400.SAMN02746065_101215"/>